<comment type="caution">
    <text evidence="13">The sequence shown here is derived from an EMBL/GenBank/DDBJ whole genome shotgun (WGS) entry which is preliminary data.</text>
</comment>
<evidence type="ECO:0000256" key="7">
    <source>
        <dbReference type="ARBA" id="ARBA00022801"/>
    </source>
</evidence>
<dbReference type="PANTHER" id="PTHR13291">
    <property type="entry name" value="JOSEPHIN 1, 2"/>
    <property type="match status" value="1"/>
</dbReference>
<evidence type="ECO:0000256" key="4">
    <source>
        <dbReference type="ARBA" id="ARBA00022490"/>
    </source>
</evidence>
<protein>
    <recommendedName>
        <fullName evidence="9">Josephin-2</fullName>
        <ecNumber evidence="3">3.4.19.12</ecNumber>
    </recommendedName>
    <alternativeName>
        <fullName evidence="10">Josephin domain-containing protein 2</fullName>
    </alternativeName>
</protein>
<organism evidence="13 14">
    <name type="scientific">Sinanodonta woodiana</name>
    <name type="common">Chinese pond mussel</name>
    <name type="synonym">Anodonta woodiana</name>
    <dbReference type="NCBI Taxonomy" id="1069815"/>
    <lineage>
        <taxon>Eukaryota</taxon>
        <taxon>Metazoa</taxon>
        <taxon>Spiralia</taxon>
        <taxon>Lophotrochozoa</taxon>
        <taxon>Mollusca</taxon>
        <taxon>Bivalvia</taxon>
        <taxon>Autobranchia</taxon>
        <taxon>Heteroconchia</taxon>
        <taxon>Palaeoheterodonta</taxon>
        <taxon>Unionida</taxon>
        <taxon>Unionoidea</taxon>
        <taxon>Unionidae</taxon>
        <taxon>Unioninae</taxon>
        <taxon>Sinanodonta</taxon>
    </lineage>
</organism>
<feature type="domain" description="Josephin" evidence="12">
    <location>
        <begin position="5"/>
        <end position="183"/>
    </location>
</feature>
<dbReference type="GO" id="GO:0005829">
    <property type="term" value="C:cytosol"/>
    <property type="evidence" value="ECO:0007669"/>
    <property type="project" value="UniProtKB-SubCell"/>
</dbReference>
<comment type="subcellular location">
    <subcellularLocation>
        <location evidence="2">Cytoplasm</location>
        <location evidence="2">Cytosol</location>
    </subcellularLocation>
</comment>
<evidence type="ECO:0000259" key="12">
    <source>
        <dbReference type="PROSITE" id="PS50957"/>
    </source>
</evidence>
<evidence type="ECO:0000313" key="14">
    <source>
        <dbReference type="Proteomes" id="UP001634394"/>
    </source>
</evidence>
<dbReference type="InterPro" id="IPR006155">
    <property type="entry name" value="Josephin"/>
</dbReference>
<evidence type="ECO:0000256" key="9">
    <source>
        <dbReference type="ARBA" id="ARBA00069892"/>
    </source>
</evidence>
<feature type="active site" evidence="11">
    <location>
        <position position="120"/>
    </location>
</feature>
<dbReference type="Proteomes" id="UP001634394">
    <property type="component" value="Unassembled WGS sequence"/>
</dbReference>
<dbReference type="FunFam" id="3.90.70.40:FF:000003">
    <property type="entry name" value="josephin-2 isoform X1"/>
    <property type="match status" value="1"/>
</dbReference>
<evidence type="ECO:0000256" key="3">
    <source>
        <dbReference type="ARBA" id="ARBA00012759"/>
    </source>
</evidence>
<dbReference type="GO" id="GO:0004843">
    <property type="term" value="F:cysteine-type deubiquitinase activity"/>
    <property type="evidence" value="ECO:0007669"/>
    <property type="project" value="UniProtKB-EC"/>
</dbReference>
<keyword evidence="7 11" id="KW-0378">Hydrolase</keyword>
<evidence type="ECO:0000256" key="5">
    <source>
        <dbReference type="ARBA" id="ARBA00022670"/>
    </source>
</evidence>
<proteinExistence type="predicted"/>
<sequence length="183" mass="21295">MEGANCEIYHEKQRWELCALHTLNNVLQDKEAFTKKDLDEICINLSPDKFINPHRSFLGLGNYDVNVIMAALQSKGLSCVWFDKRRDVNFLDLSNIKGFIINNQYSLGLGFVKLPVKRNHWFGIREINGVYYNLDSKFSTPSKIGNKSEFINFLQEQLKGGDRELLLIVNPSVEQESRWWKEH</sequence>
<dbReference type="SMART" id="SM01246">
    <property type="entry name" value="Josephin"/>
    <property type="match status" value="1"/>
</dbReference>
<dbReference type="Gene3D" id="3.90.70.40">
    <property type="match status" value="1"/>
</dbReference>
<dbReference type="GO" id="GO:0006508">
    <property type="term" value="P:proteolysis"/>
    <property type="evidence" value="ECO:0007669"/>
    <property type="project" value="UniProtKB-KW"/>
</dbReference>
<dbReference type="Pfam" id="PF02099">
    <property type="entry name" value="Josephin"/>
    <property type="match status" value="1"/>
</dbReference>
<reference evidence="13 14" key="1">
    <citation type="submission" date="2024-11" db="EMBL/GenBank/DDBJ databases">
        <title>Chromosome-level genome assembly of the freshwater bivalve Anodonta woodiana.</title>
        <authorList>
            <person name="Chen X."/>
        </authorList>
    </citation>
    <scope>NUCLEOTIDE SEQUENCE [LARGE SCALE GENOMIC DNA]</scope>
    <source>
        <strain evidence="13">MN2024</strain>
        <tissue evidence="13">Gills</tissue>
    </source>
</reference>
<evidence type="ECO:0000256" key="2">
    <source>
        <dbReference type="ARBA" id="ARBA00004514"/>
    </source>
</evidence>
<accession>A0ABD3WRY6</accession>
<keyword evidence="5" id="KW-0645">Protease</keyword>
<gene>
    <name evidence="13" type="ORF">ACJMK2_034535</name>
</gene>
<comment type="function">
    <text evidence="8">Cleaves 'Lys-63'-linked poly-ubiquitin chains, and with lesser efficiency 'Lys-48'-linked poly-ubiquitin chains (in vitro). May act as a deubiquitinating enzyme.</text>
</comment>
<evidence type="ECO:0000256" key="10">
    <source>
        <dbReference type="ARBA" id="ARBA00077222"/>
    </source>
</evidence>
<name>A0ABD3WRY6_SINWO</name>
<evidence type="ECO:0000256" key="6">
    <source>
        <dbReference type="ARBA" id="ARBA00022786"/>
    </source>
</evidence>
<feature type="active site" evidence="11">
    <location>
        <position position="18"/>
    </location>
</feature>
<evidence type="ECO:0000313" key="13">
    <source>
        <dbReference type="EMBL" id="KAL3876734.1"/>
    </source>
</evidence>
<dbReference type="InterPro" id="IPR040053">
    <property type="entry name" value="JOSD1/2"/>
</dbReference>
<evidence type="ECO:0000256" key="1">
    <source>
        <dbReference type="ARBA" id="ARBA00000707"/>
    </source>
</evidence>
<dbReference type="EC" id="3.4.19.12" evidence="3"/>
<dbReference type="EMBL" id="JBJQND010000005">
    <property type="protein sequence ID" value="KAL3876736.1"/>
    <property type="molecule type" value="Genomic_DNA"/>
</dbReference>
<dbReference type="PANTHER" id="PTHR13291:SF0">
    <property type="entry name" value="JOSEPHIN-LIKE PROTEIN"/>
    <property type="match status" value="1"/>
</dbReference>
<keyword evidence="14" id="KW-1185">Reference proteome</keyword>
<comment type="catalytic activity">
    <reaction evidence="1">
        <text>Thiol-dependent hydrolysis of ester, thioester, amide, peptide and isopeptide bonds formed by the C-terminal Gly of ubiquitin (a 76-residue protein attached to proteins as an intracellular targeting signal).</text>
        <dbReference type="EC" id="3.4.19.12"/>
    </reaction>
</comment>
<feature type="active site" evidence="11">
    <location>
        <position position="135"/>
    </location>
</feature>
<dbReference type="AlphaFoldDB" id="A0ABD3WRY6"/>
<dbReference type="EMBL" id="JBJQND010000005">
    <property type="protein sequence ID" value="KAL3876734.1"/>
    <property type="molecule type" value="Genomic_DNA"/>
</dbReference>
<evidence type="ECO:0000256" key="8">
    <source>
        <dbReference type="ARBA" id="ARBA00058284"/>
    </source>
</evidence>
<evidence type="ECO:0000256" key="11">
    <source>
        <dbReference type="PROSITE-ProRule" id="PRU00331"/>
    </source>
</evidence>
<keyword evidence="6" id="KW-0833">Ubl conjugation pathway</keyword>
<keyword evidence="4" id="KW-0963">Cytoplasm</keyword>
<dbReference type="GO" id="GO:0016579">
    <property type="term" value="P:protein deubiquitination"/>
    <property type="evidence" value="ECO:0007669"/>
    <property type="project" value="UniProtKB-ARBA"/>
</dbReference>
<dbReference type="PROSITE" id="PS50957">
    <property type="entry name" value="JOSEPHIN"/>
    <property type="match status" value="1"/>
</dbReference>